<dbReference type="EMBL" id="JANPWB010000007">
    <property type="protein sequence ID" value="KAJ1170978.1"/>
    <property type="molecule type" value="Genomic_DNA"/>
</dbReference>
<evidence type="ECO:0000313" key="2">
    <source>
        <dbReference type="Proteomes" id="UP001066276"/>
    </source>
</evidence>
<reference evidence="1" key="1">
    <citation type="journal article" date="2022" name="bioRxiv">
        <title>Sequencing and chromosome-scale assembly of the giantPleurodeles waltlgenome.</title>
        <authorList>
            <person name="Brown T."/>
            <person name="Elewa A."/>
            <person name="Iarovenko S."/>
            <person name="Subramanian E."/>
            <person name="Araus A.J."/>
            <person name="Petzold A."/>
            <person name="Susuki M."/>
            <person name="Suzuki K.-i.T."/>
            <person name="Hayashi T."/>
            <person name="Toyoda A."/>
            <person name="Oliveira C."/>
            <person name="Osipova E."/>
            <person name="Leigh N.D."/>
            <person name="Simon A."/>
            <person name="Yun M.H."/>
        </authorList>
    </citation>
    <scope>NUCLEOTIDE SEQUENCE</scope>
    <source>
        <strain evidence="1">20211129_DDA</strain>
        <tissue evidence="1">Liver</tissue>
    </source>
</reference>
<organism evidence="1 2">
    <name type="scientific">Pleurodeles waltl</name>
    <name type="common">Iberian ribbed newt</name>
    <dbReference type="NCBI Taxonomy" id="8319"/>
    <lineage>
        <taxon>Eukaryota</taxon>
        <taxon>Metazoa</taxon>
        <taxon>Chordata</taxon>
        <taxon>Craniata</taxon>
        <taxon>Vertebrata</taxon>
        <taxon>Euteleostomi</taxon>
        <taxon>Amphibia</taxon>
        <taxon>Batrachia</taxon>
        <taxon>Caudata</taxon>
        <taxon>Salamandroidea</taxon>
        <taxon>Salamandridae</taxon>
        <taxon>Pleurodelinae</taxon>
        <taxon>Pleurodeles</taxon>
    </lineage>
</organism>
<accession>A0AAV7T4U0</accession>
<protein>
    <submittedName>
        <fullName evidence="1">Uncharacterized protein</fullName>
    </submittedName>
</protein>
<gene>
    <name evidence="1" type="ORF">NDU88_002849</name>
</gene>
<comment type="caution">
    <text evidence="1">The sequence shown here is derived from an EMBL/GenBank/DDBJ whole genome shotgun (WGS) entry which is preliminary data.</text>
</comment>
<dbReference type="Proteomes" id="UP001066276">
    <property type="component" value="Chromosome 4_1"/>
</dbReference>
<proteinExistence type="predicted"/>
<evidence type="ECO:0000313" key="1">
    <source>
        <dbReference type="EMBL" id="KAJ1170978.1"/>
    </source>
</evidence>
<name>A0AAV7T4U0_PLEWA</name>
<sequence length="76" mass="8190">MGPRASNPRLCVSLTDESANKKTEINIRSFLLTVPEGAAVLAHTGNNSKGDLTFGHVYIFSDSRGLGDQTRAVMRV</sequence>
<dbReference type="AlphaFoldDB" id="A0AAV7T4U0"/>
<keyword evidence="2" id="KW-1185">Reference proteome</keyword>